<reference evidence="2 3" key="1">
    <citation type="submission" date="2018-12" db="EMBL/GenBank/DDBJ databases">
        <authorList>
            <person name="Lieu J.K."/>
            <person name="Tian C.Z."/>
            <person name="Hsaio W.J."/>
            <person name="Shaffer C.D."/>
            <person name="Weston-Hafer K.A."/>
            <person name="Russell D.A."/>
            <person name="Pope W.H."/>
            <person name="Jacobs-Sera D."/>
            <person name="Hendrix R.W."/>
            <person name="Hatfull G.F."/>
        </authorList>
    </citation>
    <scope>NUCLEOTIDE SEQUENCE [LARGE SCALE GENOMIC DNA]</scope>
</reference>
<keyword evidence="3" id="KW-1185">Reference proteome</keyword>
<dbReference type="Gene3D" id="3.40.50.300">
    <property type="entry name" value="P-loop containing nucleotide triphosphate hydrolases"/>
    <property type="match status" value="1"/>
</dbReference>
<dbReference type="KEGG" id="vg:55009823"/>
<name>A0A3S9U8N6_9CAUD</name>
<feature type="coiled-coil region" evidence="1">
    <location>
        <begin position="71"/>
        <end position="98"/>
    </location>
</feature>
<dbReference type="EMBL" id="MK279841">
    <property type="protein sequence ID" value="AZS06684.1"/>
    <property type="molecule type" value="Genomic_DNA"/>
</dbReference>
<dbReference type="Proteomes" id="UP000287372">
    <property type="component" value="Segment"/>
</dbReference>
<dbReference type="InterPro" id="IPR027417">
    <property type="entry name" value="P-loop_NTPase"/>
</dbReference>
<dbReference type="Pfam" id="PF13479">
    <property type="entry name" value="AAA_24"/>
    <property type="match status" value="1"/>
</dbReference>
<organism evidence="2 3">
    <name type="scientific">Streptomyces phage Hiyaa</name>
    <dbReference type="NCBI Taxonomy" id="2499072"/>
    <lineage>
        <taxon>Viruses</taxon>
        <taxon>Duplodnaviria</taxon>
        <taxon>Heunggongvirae</taxon>
        <taxon>Uroviricota</taxon>
        <taxon>Caudoviricetes</taxon>
        <taxon>Hiyaavirus</taxon>
        <taxon>Hiyaavirus hiyaa</taxon>
    </lineage>
</organism>
<keyword evidence="1" id="KW-0175">Coiled coil</keyword>
<accession>A0A3S9U8N6</accession>
<dbReference type="SUPFAM" id="SSF52540">
    <property type="entry name" value="P-loop containing nucleoside triphosphate hydrolases"/>
    <property type="match status" value="1"/>
</dbReference>
<proteinExistence type="predicted"/>
<evidence type="ECO:0000313" key="2">
    <source>
        <dbReference type="EMBL" id="AZS06684.1"/>
    </source>
</evidence>
<dbReference type="GeneID" id="55009823"/>
<evidence type="ECO:0000313" key="3">
    <source>
        <dbReference type="Proteomes" id="UP000287372"/>
    </source>
</evidence>
<protein>
    <submittedName>
        <fullName evidence="2">DNA recombinase</fullName>
    </submittedName>
</protein>
<gene>
    <name evidence="2" type="primary">45</name>
    <name evidence="2" type="ORF">SEA_HIYAA_45</name>
</gene>
<evidence type="ECO:0000256" key="1">
    <source>
        <dbReference type="SAM" id="Coils"/>
    </source>
</evidence>
<sequence>MAKLQSLEDSEEFVNVLYYGEPGSGKTTDAASMAKLGTIVYIDAEAGLKRQPMQRLKIPTTRILQYKVETFDDLQSLYWQLKAKIEKQREEREAAEAAGTPLSEEELAKHIIGVVFDSMTEIQKKLLEGITNARFEKSKAQAERAGMVNQDDPFATDRDEWGKMTEMCRRVTRQFRDLECHTAFVCLDRREVDKEATEGGVFYRPALTPAFSTDLMGYVDVVIYTGREEVDDLKDESQFVGTTVATGKYRGKDRYGVLPPAFPNPTFDRVVKFVREADADDPQAWALEDEFVRRRLIRIGELPDPKAEAADVGL</sequence>
<dbReference type="RefSeq" id="YP_009818480.1">
    <property type="nucleotide sequence ID" value="NC_048139.1"/>
</dbReference>